<dbReference type="AlphaFoldDB" id="A0AA45CQP0"/>
<dbReference type="RefSeq" id="WP_110981546.1">
    <property type="nucleotide sequence ID" value="NZ_CAJHJQ010000023.1"/>
</dbReference>
<accession>A0AA45CQP0</accession>
<reference evidence="1 2" key="1">
    <citation type="submission" date="2017-08" db="EMBL/GenBank/DDBJ databases">
        <title>Streptococcus salivarius strain HS0302 Genome.</title>
        <authorList>
            <person name="Smith J."/>
            <person name="Deng P."/>
            <person name="Geng M."/>
        </authorList>
    </citation>
    <scope>NUCLEOTIDE SEQUENCE [LARGE SCALE GENOMIC DNA]</scope>
    <source>
        <strain evidence="1 2">HS0302</strain>
    </source>
</reference>
<gene>
    <name evidence="1" type="ORF">CKU37_11260</name>
</gene>
<evidence type="ECO:0000313" key="1">
    <source>
        <dbReference type="EMBL" id="PZD55326.1"/>
    </source>
</evidence>
<organism evidence="1 2">
    <name type="scientific">Streptococcus salivarius</name>
    <dbReference type="NCBI Taxonomy" id="1304"/>
    <lineage>
        <taxon>Bacteria</taxon>
        <taxon>Bacillati</taxon>
        <taxon>Bacillota</taxon>
        <taxon>Bacilli</taxon>
        <taxon>Lactobacillales</taxon>
        <taxon>Streptococcaceae</taxon>
        <taxon>Streptococcus</taxon>
    </lineage>
</organism>
<sequence length="283" mass="32967">MNLKNNISVEQDELLTSLENELIISEDDLVFLAGSLIESAINPEFKDMGNKESDIDVFIIKRDFSNLIVDEKKSYFKNGKITIFRRYAGMDFDIEIYSQEAIDNLIKSIENISIDESQRIRNSFKLPNSWSIRDVKSIVNRMKNSIAIQNVDSFIHICNQIDIEKFLSYQRVLLVNEIDNILPDIWGNLTETIFEVSLFVTRNMFIKFMELFLVNEGETVDREKWVVYKALVLSKKSENYVELSRCFEKLFLSDVTKFSVAKETIIESVNYVNDKIIEMEIGE</sequence>
<evidence type="ECO:0000313" key="2">
    <source>
        <dbReference type="Proteomes" id="UP000248776"/>
    </source>
</evidence>
<proteinExistence type="predicted"/>
<protein>
    <submittedName>
        <fullName evidence="1">Uncharacterized protein</fullName>
    </submittedName>
</protein>
<dbReference type="Proteomes" id="UP000248776">
    <property type="component" value="Unassembled WGS sequence"/>
</dbReference>
<dbReference type="EMBL" id="NSIW01000023">
    <property type="protein sequence ID" value="PZD55326.1"/>
    <property type="molecule type" value="Genomic_DNA"/>
</dbReference>
<name>A0AA45CQP0_STRSL</name>
<comment type="caution">
    <text evidence="1">The sequence shown here is derived from an EMBL/GenBank/DDBJ whole genome shotgun (WGS) entry which is preliminary data.</text>
</comment>